<dbReference type="InterPro" id="IPR035513">
    <property type="entry name" value="Invertase/methylesterase_inhib"/>
</dbReference>
<organism evidence="6 7">
    <name type="scientific">Thlaspi arvense</name>
    <name type="common">Field penny-cress</name>
    <dbReference type="NCBI Taxonomy" id="13288"/>
    <lineage>
        <taxon>Eukaryota</taxon>
        <taxon>Viridiplantae</taxon>
        <taxon>Streptophyta</taxon>
        <taxon>Embryophyta</taxon>
        <taxon>Tracheophyta</taxon>
        <taxon>Spermatophyta</taxon>
        <taxon>Magnoliopsida</taxon>
        <taxon>eudicotyledons</taxon>
        <taxon>Gunneridae</taxon>
        <taxon>Pentapetalae</taxon>
        <taxon>rosids</taxon>
        <taxon>malvids</taxon>
        <taxon>Brassicales</taxon>
        <taxon>Brassicaceae</taxon>
        <taxon>Thlaspideae</taxon>
        <taxon>Thlaspi</taxon>
    </lineage>
</organism>
<protein>
    <recommendedName>
        <fullName evidence="5">Pectinesterase inhibitor domain-containing protein</fullName>
    </recommendedName>
</protein>
<evidence type="ECO:0000313" key="7">
    <source>
        <dbReference type="Proteomes" id="UP000836841"/>
    </source>
</evidence>
<name>A0AAU9RYG1_THLAR</name>
<dbReference type="AlphaFoldDB" id="A0AAU9RYG1"/>
<keyword evidence="7" id="KW-1185">Reference proteome</keyword>
<keyword evidence="1 4" id="KW-0732">Signal</keyword>
<evidence type="ECO:0000256" key="3">
    <source>
        <dbReference type="ARBA" id="ARBA00038471"/>
    </source>
</evidence>
<evidence type="ECO:0000256" key="4">
    <source>
        <dbReference type="SAM" id="SignalP"/>
    </source>
</evidence>
<dbReference type="InterPro" id="IPR052421">
    <property type="entry name" value="PCW_Enzyme_Inhibitor"/>
</dbReference>
<evidence type="ECO:0000313" key="6">
    <source>
        <dbReference type="EMBL" id="CAH2053494.1"/>
    </source>
</evidence>
<sequence>MNNFMKLFAIFVLFIQIQIVLSQNPHPVSAPGPNLIQQLCKRNRHQSLCVSTLNLDPRSKTSNLQGLASISIDATSKKVNETIQYLISVMKDLGGGREGFERYGTCIEGYGASIRRFLPAALADLKAKKYSQAVSDINDVVIQAPVTCQQQFPGKGPVPLTERNQATHDIADMTADIIKTFVN</sequence>
<evidence type="ECO:0000256" key="1">
    <source>
        <dbReference type="ARBA" id="ARBA00022729"/>
    </source>
</evidence>
<accession>A0AAU9RYG1</accession>
<evidence type="ECO:0000259" key="5">
    <source>
        <dbReference type="SMART" id="SM00856"/>
    </source>
</evidence>
<dbReference type="GO" id="GO:0046910">
    <property type="term" value="F:pectinesterase inhibitor activity"/>
    <property type="evidence" value="ECO:0007669"/>
    <property type="project" value="UniProtKB-ARBA"/>
</dbReference>
<dbReference type="PANTHER" id="PTHR36710:SF18">
    <property type="entry name" value="PECTINESTERASE INHIBITOR 5-RELATED"/>
    <property type="match status" value="1"/>
</dbReference>
<comment type="similarity">
    <text evidence="3">Belongs to the PMEI family.</text>
</comment>
<evidence type="ECO:0000256" key="2">
    <source>
        <dbReference type="ARBA" id="ARBA00023157"/>
    </source>
</evidence>
<reference evidence="6 7" key="1">
    <citation type="submission" date="2022-03" db="EMBL/GenBank/DDBJ databases">
        <authorList>
            <person name="Nunn A."/>
            <person name="Chopra R."/>
            <person name="Nunn A."/>
            <person name="Contreras Garrido A."/>
        </authorList>
    </citation>
    <scope>NUCLEOTIDE SEQUENCE [LARGE SCALE GENOMIC DNA]</scope>
</reference>
<dbReference type="Pfam" id="PF04043">
    <property type="entry name" value="PMEI"/>
    <property type="match status" value="1"/>
</dbReference>
<dbReference type="NCBIfam" id="TIGR01614">
    <property type="entry name" value="PME_inhib"/>
    <property type="match status" value="1"/>
</dbReference>
<dbReference type="InterPro" id="IPR006501">
    <property type="entry name" value="Pectinesterase_inhib_dom"/>
</dbReference>
<dbReference type="PANTHER" id="PTHR36710">
    <property type="entry name" value="PECTINESTERASE INHIBITOR-LIKE"/>
    <property type="match status" value="1"/>
</dbReference>
<feature type="domain" description="Pectinesterase inhibitor" evidence="5">
    <location>
        <begin position="31"/>
        <end position="177"/>
    </location>
</feature>
<feature type="signal peptide" evidence="4">
    <location>
        <begin position="1"/>
        <end position="22"/>
    </location>
</feature>
<dbReference type="InterPro" id="IPR034087">
    <property type="entry name" value="C/VIF1"/>
</dbReference>
<dbReference type="EMBL" id="OU466859">
    <property type="protein sequence ID" value="CAH2053494.1"/>
    <property type="molecule type" value="Genomic_DNA"/>
</dbReference>
<dbReference type="CDD" id="cd15796">
    <property type="entry name" value="CIF_like"/>
    <property type="match status" value="1"/>
</dbReference>
<dbReference type="FunFam" id="1.20.140.40:FF:000008">
    <property type="entry name" value="Invertase/pectin methylesterase inhibitor family protein"/>
    <property type="match status" value="1"/>
</dbReference>
<dbReference type="Proteomes" id="UP000836841">
    <property type="component" value="Chromosome 3"/>
</dbReference>
<dbReference type="SMART" id="SM00856">
    <property type="entry name" value="PMEI"/>
    <property type="match status" value="1"/>
</dbReference>
<feature type="chain" id="PRO_5043998283" description="Pectinesterase inhibitor domain-containing protein" evidence="4">
    <location>
        <begin position="23"/>
        <end position="183"/>
    </location>
</feature>
<keyword evidence="2" id="KW-1015">Disulfide bond</keyword>
<proteinExistence type="inferred from homology"/>
<dbReference type="Gene3D" id="1.20.140.40">
    <property type="entry name" value="Invertase/pectin methylesterase inhibitor family protein"/>
    <property type="match status" value="1"/>
</dbReference>
<gene>
    <name evidence="6" type="ORF">TAV2_LOCUS11742</name>
</gene>
<dbReference type="SUPFAM" id="SSF101148">
    <property type="entry name" value="Plant invertase/pectin methylesterase inhibitor"/>
    <property type="match status" value="1"/>
</dbReference>